<evidence type="ECO:0000256" key="3">
    <source>
        <dbReference type="SAM" id="SignalP"/>
    </source>
</evidence>
<dbReference type="SUPFAM" id="SSF49329">
    <property type="entry name" value="Cu,Zn superoxide dismutase-like"/>
    <property type="match status" value="1"/>
</dbReference>
<gene>
    <name evidence="5" type="ORF">B7P34_33595</name>
</gene>
<feature type="chain" id="PRO_5040786281" evidence="3">
    <location>
        <begin position="17"/>
        <end position="192"/>
    </location>
</feature>
<name>A0A9X7JIS2_9ACTN</name>
<feature type="region of interest" description="Disordered" evidence="2">
    <location>
        <begin position="89"/>
        <end position="128"/>
    </location>
</feature>
<dbReference type="RefSeq" id="WP_106681949.1">
    <property type="nucleotide sequence ID" value="NZ_PXWG01000196.1"/>
</dbReference>
<dbReference type="EMBL" id="PXWG01000196">
    <property type="protein sequence ID" value="PSJ24403.1"/>
    <property type="molecule type" value="Genomic_DNA"/>
</dbReference>
<evidence type="ECO:0000259" key="4">
    <source>
        <dbReference type="Pfam" id="PF00080"/>
    </source>
</evidence>
<feature type="domain" description="Superoxide dismutase copper/zinc binding" evidence="4">
    <location>
        <begin position="64"/>
        <end position="188"/>
    </location>
</feature>
<reference evidence="5 6" key="1">
    <citation type="submission" date="2018-03" db="EMBL/GenBank/DDBJ databases">
        <title>Chitinolytic properties of Streptosporangium nondiastaticum TBG75A20.</title>
        <authorList>
            <person name="Gayathri V."/>
            <person name="Shiburaj S."/>
        </authorList>
    </citation>
    <scope>NUCLEOTIDE SEQUENCE [LARGE SCALE GENOMIC DNA]</scope>
    <source>
        <strain evidence="5 6">TBG75A20</strain>
    </source>
</reference>
<protein>
    <submittedName>
        <fullName evidence="5">Superoxide dismutase</fullName>
    </submittedName>
</protein>
<evidence type="ECO:0000313" key="5">
    <source>
        <dbReference type="EMBL" id="PSJ24403.1"/>
    </source>
</evidence>
<dbReference type="Gene3D" id="2.60.40.200">
    <property type="entry name" value="Superoxide dismutase, copper/zinc binding domain"/>
    <property type="match status" value="1"/>
</dbReference>
<sequence length="192" mass="19957">MSFAVALLAASTLALTPMGLSPTGSPAGGAHGEGADVSAVFADPTGDVLRAVTFDSDAVPPGARVTVTERTGRDGTRIRLRLEGVEPDRTFGAHVHTNPCGTRPEDSGGHYQQDRDPKQPSTDPAYANPRNEVWLDLTTDGQGDGSSSASVAWRFRPGEARSVVIHEHATETAPGRAGMAGARLACVNVPFA</sequence>
<keyword evidence="3" id="KW-0732">Signal</keyword>
<organism evidence="5 6">
    <name type="scientific">Streptosporangium nondiastaticum</name>
    <dbReference type="NCBI Taxonomy" id="35764"/>
    <lineage>
        <taxon>Bacteria</taxon>
        <taxon>Bacillati</taxon>
        <taxon>Actinomycetota</taxon>
        <taxon>Actinomycetes</taxon>
        <taxon>Streptosporangiales</taxon>
        <taxon>Streptosporangiaceae</taxon>
        <taxon>Streptosporangium</taxon>
    </lineage>
</organism>
<dbReference type="OrthoDB" id="3297424at2"/>
<dbReference type="GO" id="GO:0046872">
    <property type="term" value="F:metal ion binding"/>
    <property type="evidence" value="ECO:0007669"/>
    <property type="project" value="InterPro"/>
</dbReference>
<dbReference type="Proteomes" id="UP000242427">
    <property type="component" value="Unassembled WGS sequence"/>
</dbReference>
<dbReference type="Pfam" id="PF00080">
    <property type="entry name" value="Sod_Cu"/>
    <property type="match status" value="1"/>
</dbReference>
<comment type="similarity">
    <text evidence="1">Belongs to the Cu-Zn superoxide dismutase family.</text>
</comment>
<evidence type="ECO:0000313" key="6">
    <source>
        <dbReference type="Proteomes" id="UP000242427"/>
    </source>
</evidence>
<accession>A0A9X7JIS2</accession>
<feature type="signal peptide" evidence="3">
    <location>
        <begin position="1"/>
        <end position="16"/>
    </location>
</feature>
<dbReference type="InterPro" id="IPR036423">
    <property type="entry name" value="SOD-like_Cu/Zn_dom_sf"/>
</dbReference>
<keyword evidence="6" id="KW-1185">Reference proteome</keyword>
<evidence type="ECO:0000256" key="1">
    <source>
        <dbReference type="ARBA" id="ARBA00010457"/>
    </source>
</evidence>
<proteinExistence type="inferred from homology"/>
<evidence type="ECO:0000256" key="2">
    <source>
        <dbReference type="SAM" id="MobiDB-lite"/>
    </source>
</evidence>
<feature type="compositionally biased region" description="Basic and acidic residues" evidence="2">
    <location>
        <begin position="103"/>
        <end position="118"/>
    </location>
</feature>
<dbReference type="AlphaFoldDB" id="A0A9X7JIS2"/>
<comment type="caution">
    <text evidence="5">The sequence shown here is derived from an EMBL/GenBank/DDBJ whole genome shotgun (WGS) entry which is preliminary data.</text>
</comment>
<dbReference type="InterPro" id="IPR001424">
    <property type="entry name" value="SOD_Cu_Zn_dom"/>
</dbReference>
<dbReference type="GO" id="GO:0006801">
    <property type="term" value="P:superoxide metabolic process"/>
    <property type="evidence" value="ECO:0007669"/>
    <property type="project" value="InterPro"/>
</dbReference>